<dbReference type="PANTHER" id="PTHR24284">
    <property type="entry name" value="CYTOCHROME P450 FAMILY"/>
    <property type="match status" value="1"/>
</dbReference>
<gene>
    <name evidence="8" type="primary">WBGene00277473</name>
</gene>
<proteinExistence type="inferred from homology"/>
<reference evidence="8" key="2">
    <citation type="submission" date="2022-06" db="UniProtKB">
        <authorList>
            <consortium name="EnsemblMetazoa"/>
        </authorList>
    </citation>
    <scope>IDENTIFICATION</scope>
    <source>
        <strain evidence="8">PS312</strain>
    </source>
</reference>
<dbReference type="GO" id="GO:0005506">
    <property type="term" value="F:iron ion binding"/>
    <property type="evidence" value="ECO:0007669"/>
    <property type="project" value="InterPro"/>
</dbReference>
<accession>A0A2A6CTF8</accession>
<evidence type="ECO:0000256" key="4">
    <source>
        <dbReference type="ARBA" id="ARBA00023002"/>
    </source>
</evidence>
<dbReference type="AlphaFoldDB" id="A0A2A6CTF8"/>
<dbReference type="GO" id="GO:0004497">
    <property type="term" value="F:monooxygenase activity"/>
    <property type="evidence" value="ECO:0007669"/>
    <property type="project" value="UniProtKB-KW"/>
</dbReference>
<dbReference type="GO" id="GO:0016705">
    <property type="term" value="F:oxidoreductase activity, acting on paired donors, with incorporation or reduction of molecular oxygen"/>
    <property type="evidence" value="ECO:0007669"/>
    <property type="project" value="InterPro"/>
</dbReference>
<comment type="cofactor">
    <cofactor evidence="1 7">
        <name>heme</name>
        <dbReference type="ChEBI" id="CHEBI:30413"/>
    </cofactor>
</comment>
<keyword evidence="9" id="KW-1185">Reference proteome</keyword>
<evidence type="ECO:0000256" key="3">
    <source>
        <dbReference type="ARBA" id="ARBA00022723"/>
    </source>
</evidence>
<evidence type="ECO:0000313" key="8">
    <source>
        <dbReference type="EnsemblMetazoa" id="PPA39104.1"/>
    </source>
</evidence>
<name>A0A2A6CTF8_PRIPA</name>
<evidence type="ECO:0000256" key="1">
    <source>
        <dbReference type="ARBA" id="ARBA00001971"/>
    </source>
</evidence>
<dbReference type="PRINTS" id="PR00385">
    <property type="entry name" value="P450"/>
</dbReference>
<dbReference type="InterPro" id="IPR017972">
    <property type="entry name" value="Cyt_P450_CS"/>
</dbReference>
<dbReference type="Gene3D" id="1.10.630.10">
    <property type="entry name" value="Cytochrome P450"/>
    <property type="match status" value="1"/>
</dbReference>
<evidence type="ECO:0000256" key="2">
    <source>
        <dbReference type="ARBA" id="ARBA00010617"/>
    </source>
</evidence>
<dbReference type="InterPro" id="IPR001128">
    <property type="entry name" value="Cyt_P450"/>
</dbReference>
<dbReference type="PANTHER" id="PTHR24284:SF1">
    <property type="entry name" value="CYTOCHROME P450 FAMILY"/>
    <property type="match status" value="1"/>
</dbReference>
<dbReference type="PROSITE" id="PS00086">
    <property type="entry name" value="CYTOCHROME_P450"/>
    <property type="match status" value="1"/>
</dbReference>
<keyword evidence="7" id="KW-0349">Heme</keyword>
<organism evidence="8 9">
    <name type="scientific">Pristionchus pacificus</name>
    <name type="common">Parasitic nematode worm</name>
    <dbReference type="NCBI Taxonomy" id="54126"/>
    <lineage>
        <taxon>Eukaryota</taxon>
        <taxon>Metazoa</taxon>
        <taxon>Ecdysozoa</taxon>
        <taxon>Nematoda</taxon>
        <taxon>Chromadorea</taxon>
        <taxon>Rhabditida</taxon>
        <taxon>Rhabditina</taxon>
        <taxon>Diplogasteromorpha</taxon>
        <taxon>Diplogasteroidea</taxon>
        <taxon>Neodiplogasteridae</taxon>
        <taxon>Pristionchus</taxon>
    </lineage>
</organism>
<keyword evidence="5 7" id="KW-0408">Iron</keyword>
<dbReference type="FunFam" id="1.10.630.10:FF:000036">
    <property type="entry name" value="CYtochrome P450 family"/>
    <property type="match status" value="1"/>
</dbReference>
<dbReference type="InterPro" id="IPR036396">
    <property type="entry name" value="Cyt_P450_sf"/>
</dbReference>
<dbReference type="GO" id="GO:0020037">
    <property type="term" value="F:heme binding"/>
    <property type="evidence" value="ECO:0007669"/>
    <property type="project" value="InterPro"/>
</dbReference>
<evidence type="ECO:0000256" key="5">
    <source>
        <dbReference type="ARBA" id="ARBA00023004"/>
    </source>
</evidence>
<dbReference type="Proteomes" id="UP000005239">
    <property type="component" value="Unassembled WGS sequence"/>
</dbReference>
<dbReference type="PRINTS" id="PR00463">
    <property type="entry name" value="EP450I"/>
</dbReference>
<evidence type="ECO:0000256" key="6">
    <source>
        <dbReference type="ARBA" id="ARBA00023033"/>
    </source>
</evidence>
<evidence type="ECO:0000256" key="7">
    <source>
        <dbReference type="PIRSR" id="PIRSR602401-1"/>
    </source>
</evidence>
<comment type="similarity">
    <text evidence="2">Belongs to the cytochrome P450 family.</text>
</comment>
<dbReference type="CDD" id="cd20617">
    <property type="entry name" value="CYP1_2-like"/>
    <property type="match status" value="1"/>
</dbReference>
<dbReference type="Pfam" id="PF00067">
    <property type="entry name" value="p450"/>
    <property type="match status" value="1"/>
</dbReference>
<protein>
    <submittedName>
        <fullName evidence="8">Cytochrome P450</fullName>
    </submittedName>
</protein>
<accession>A0A8R1Z259</accession>
<reference evidence="9" key="1">
    <citation type="journal article" date="2008" name="Nat. Genet.">
        <title>The Pristionchus pacificus genome provides a unique perspective on nematode lifestyle and parasitism.</title>
        <authorList>
            <person name="Dieterich C."/>
            <person name="Clifton S.W."/>
            <person name="Schuster L.N."/>
            <person name="Chinwalla A."/>
            <person name="Delehaunty K."/>
            <person name="Dinkelacker I."/>
            <person name="Fulton L."/>
            <person name="Fulton R."/>
            <person name="Godfrey J."/>
            <person name="Minx P."/>
            <person name="Mitreva M."/>
            <person name="Roeseler W."/>
            <person name="Tian H."/>
            <person name="Witte H."/>
            <person name="Yang S.P."/>
            <person name="Wilson R.K."/>
            <person name="Sommer R.J."/>
        </authorList>
    </citation>
    <scope>NUCLEOTIDE SEQUENCE [LARGE SCALE GENOMIC DNA]</scope>
    <source>
        <strain evidence="9">PS312</strain>
    </source>
</reference>
<sequence>MLGLLVVAILIAVYVYNYYEGVKRYPRGPRPLPLVGNLLQFTPSRLHAFLEESSKEFGDVFTVWTPRPTIILTSYASIKEALVTRGDDFAGRMRSFPDDMWMTTENGGVIFSDGERWREQRRVAIQILRDFGMSKNLMEQQVQASLHEFMRHLDSIEDKSAIDLRWPLQVLLSNFCESTSATDPKILVANVINNVLFGYHYPYDNSKRLTDYADRLTFQAAREPIQEPSDLAGRAAALHTEAAGDRLACGRQAPGVPCEGLPNHVREDVAACQASFNEHEDPHCFVHAYMMMGRGRNGENLTNDQLINVCNDFYMAGMETTSTTLRWAMALVAANQDAQDRIREEVHSVLGRTREVTMADRARLPYTMAAITEVQRIANILPLNVMHRTLVDTEVGGHFIPASTLCLPQIHAVMRDPEVFQKPSEFRPDRFLMEDGKSMNKVALEKSIPFSLGKRQCAGEGLARMELFLGLVTILQKYRILPPKDGFVDLTPTDAIISTPKTNLLQMELMRLFLLLLHFSLVLVTWQREPHPNEVHTKLKDGFPVVIIDLYSQPTAEIKLRFKLHNDLINTYLQSVVLVNNSQINDSKYLPFLNGFHVLNRTMPGVDTITSLHLSSVFPDKPNFNKTEVYMTLRLPSKAKDGSISPNPEEVLANLDAANIEKDMTKRTEFKDLVTFSIGKKIKLSALMISNPANGAHKDTKNTAKHHATLIFMNTDGTWAFGMCNKYDETTNKLHLFSDNAIAAGKDQAWPSDVKYWTKKADCSGSSSSTDILHVKLERPDKLTIKMRILYKESPAGITCLISIPEAEAAHLEGPLKIVGVQGATLLYIKA</sequence>
<feature type="binding site" description="axial binding residue" evidence="7">
    <location>
        <position position="457"/>
    </location>
    <ligand>
        <name>heme</name>
        <dbReference type="ChEBI" id="CHEBI:30413"/>
    </ligand>
    <ligandPart>
        <name>Fe</name>
        <dbReference type="ChEBI" id="CHEBI:18248"/>
    </ligandPart>
</feature>
<dbReference type="InterPro" id="IPR002401">
    <property type="entry name" value="Cyt_P450_E_grp-I"/>
</dbReference>
<dbReference type="EnsemblMetazoa" id="PPA39104.1">
    <property type="protein sequence ID" value="PPA39104.1"/>
    <property type="gene ID" value="WBGene00277473"/>
</dbReference>
<keyword evidence="4" id="KW-0560">Oxidoreductase</keyword>
<dbReference type="SUPFAM" id="SSF48264">
    <property type="entry name" value="Cytochrome P450"/>
    <property type="match status" value="1"/>
</dbReference>
<keyword evidence="3 7" id="KW-0479">Metal-binding</keyword>
<evidence type="ECO:0000313" key="9">
    <source>
        <dbReference type="Proteomes" id="UP000005239"/>
    </source>
</evidence>
<keyword evidence="6" id="KW-0503">Monooxygenase</keyword>